<dbReference type="GeneID" id="36561315"/>
<evidence type="ECO:0000256" key="1">
    <source>
        <dbReference type="SAM" id="MobiDB-lite"/>
    </source>
</evidence>
<name>A0A2I2FZQ1_9EURO</name>
<proteinExistence type="predicted"/>
<feature type="compositionally biased region" description="Pro residues" evidence="1">
    <location>
        <begin position="88"/>
        <end position="97"/>
    </location>
</feature>
<dbReference type="VEuPathDB" id="FungiDB:P170DRAFT_479013"/>
<feature type="region of interest" description="Disordered" evidence="1">
    <location>
        <begin position="49"/>
        <end position="144"/>
    </location>
</feature>
<dbReference type="EMBL" id="MSFO01000007">
    <property type="protein sequence ID" value="PLB46094.1"/>
    <property type="molecule type" value="Genomic_DNA"/>
</dbReference>
<feature type="compositionally biased region" description="Low complexity" evidence="1">
    <location>
        <begin position="67"/>
        <end position="82"/>
    </location>
</feature>
<comment type="caution">
    <text evidence="2">The sequence shown here is derived from an EMBL/GenBank/DDBJ whole genome shotgun (WGS) entry which is preliminary data.</text>
</comment>
<protein>
    <submittedName>
        <fullName evidence="2">Uncharacterized protein</fullName>
    </submittedName>
</protein>
<dbReference type="RefSeq" id="XP_024701396.1">
    <property type="nucleotide sequence ID" value="XM_024853617.1"/>
</dbReference>
<accession>A0A2I2FZQ1</accession>
<gene>
    <name evidence="2" type="ORF">P170DRAFT_479013</name>
</gene>
<feature type="compositionally biased region" description="Low complexity" evidence="1">
    <location>
        <begin position="98"/>
        <end position="108"/>
    </location>
</feature>
<sequence>MRLERALWENDYDFPLFVIFEFQKPEEREKVITCLYNIASTLYYAANSERRRKEREFKSRRGRRRPASSFRSASRAISSSPSKKGRTSPPPCSPTPTGPTESVESAEPAAREPASEAAPVPSSTIEEEEPQAQAQSPSRPRDLEDISDYAVMVLRGVETDMTEFPLEAFLPERRGLRRLRQPKPSFAACLQVLKEDCAFDEKSEMLRELIAVSEDRMECIDIDQHSWPTFLKHGLSADLYHLEIQNR</sequence>
<evidence type="ECO:0000313" key="3">
    <source>
        <dbReference type="Proteomes" id="UP000234275"/>
    </source>
</evidence>
<dbReference type="AlphaFoldDB" id="A0A2I2FZQ1"/>
<feature type="compositionally biased region" description="Basic and acidic residues" evidence="1">
    <location>
        <begin position="49"/>
        <end position="59"/>
    </location>
</feature>
<organism evidence="2 3">
    <name type="scientific">Aspergillus steynii IBT 23096</name>
    <dbReference type="NCBI Taxonomy" id="1392250"/>
    <lineage>
        <taxon>Eukaryota</taxon>
        <taxon>Fungi</taxon>
        <taxon>Dikarya</taxon>
        <taxon>Ascomycota</taxon>
        <taxon>Pezizomycotina</taxon>
        <taxon>Eurotiomycetes</taxon>
        <taxon>Eurotiomycetidae</taxon>
        <taxon>Eurotiales</taxon>
        <taxon>Aspergillaceae</taxon>
        <taxon>Aspergillus</taxon>
        <taxon>Aspergillus subgen. Circumdati</taxon>
    </lineage>
</organism>
<dbReference type="Proteomes" id="UP000234275">
    <property type="component" value="Unassembled WGS sequence"/>
</dbReference>
<evidence type="ECO:0000313" key="2">
    <source>
        <dbReference type="EMBL" id="PLB46094.1"/>
    </source>
</evidence>
<keyword evidence="3" id="KW-1185">Reference proteome</keyword>
<reference evidence="2 3" key="1">
    <citation type="submission" date="2016-12" db="EMBL/GenBank/DDBJ databases">
        <title>The genomes of Aspergillus section Nigri reveals drivers in fungal speciation.</title>
        <authorList>
            <consortium name="DOE Joint Genome Institute"/>
            <person name="Vesth T.C."/>
            <person name="Nybo J."/>
            <person name="Theobald S."/>
            <person name="Brandl J."/>
            <person name="Frisvad J.C."/>
            <person name="Nielsen K.F."/>
            <person name="Lyhne E.K."/>
            <person name="Kogle M.E."/>
            <person name="Kuo A."/>
            <person name="Riley R."/>
            <person name="Clum A."/>
            <person name="Nolan M."/>
            <person name="Lipzen A."/>
            <person name="Salamov A."/>
            <person name="Henrissat B."/>
            <person name="Wiebenga A."/>
            <person name="De Vries R.P."/>
            <person name="Grigoriev I.V."/>
            <person name="Mortensen U.H."/>
            <person name="Andersen M.R."/>
            <person name="Baker S.E."/>
        </authorList>
    </citation>
    <scope>NUCLEOTIDE SEQUENCE [LARGE SCALE GENOMIC DNA]</scope>
    <source>
        <strain evidence="2 3">IBT 23096</strain>
    </source>
</reference>